<protein>
    <submittedName>
        <fullName evidence="1">Uncharacterized protein</fullName>
    </submittedName>
</protein>
<evidence type="ECO:0000313" key="1">
    <source>
        <dbReference type="EMBL" id="SVC60493.1"/>
    </source>
</evidence>
<dbReference type="EMBL" id="UINC01100436">
    <property type="protein sequence ID" value="SVC60493.1"/>
    <property type="molecule type" value="Genomic_DNA"/>
</dbReference>
<organism evidence="1">
    <name type="scientific">marine metagenome</name>
    <dbReference type="NCBI Taxonomy" id="408172"/>
    <lineage>
        <taxon>unclassified sequences</taxon>
        <taxon>metagenomes</taxon>
        <taxon>ecological metagenomes</taxon>
    </lineage>
</organism>
<proteinExistence type="predicted"/>
<gene>
    <name evidence="1" type="ORF">METZ01_LOCUS313347</name>
</gene>
<accession>A0A382NGZ1</accession>
<reference evidence="1" key="1">
    <citation type="submission" date="2018-05" db="EMBL/GenBank/DDBJ databases">
        <authorList>
            <person name="Lanie J.A."/>
            <person name="Ng W.-L."/>
            <person name="Kazmierczak K.M."/>
            <person name="Andrzejewski T.M."/>
            <person name="Davidsen T.M."/>
            <person name="Wayne K.J."/>
            <person name="Tettelin H."/>
            <person name="Glass J.I."/>
            <person name="Rusch D."/>
            <person name="Podicherti R."/>
            <person name="Tsui H.-C.T."/>
            <person name="Winkler M.E."/>
        </authorList>
    </citation>
    <scope>NUCLEOTIDE SEQUENCE</scope>
</reference>
<name>A0A382NGZ1_9ZZZZ</name>
<sequence length="106" mass="12342">MTNYDMDQLRREGKVPDLEKRKEFAMDIIESEEDRNAFASVKIGEPKMESVEIEIPDEDLIKLALAAHDRDITLNQLCVDVLKSSFNDLDYRFEHGPLKPQVLKEY</sequence>
<dbReference type="AlphaFoldDB" id="A0A382NGZ1"/>